<dbReference type="GO" id="GO:0005524">
    <property type="term" value="F:ATP binding"/>
    <property type="evidence" value="ECO:0007669"/>
    <property type="project" value="UniProtKB-UniRule"/>
</dbReference>
<dbReference type="SMART" id="SM00382">
    <property type="entry name" value="AAA"/>
    <property type="match status" value="2"/>
</dbReference>
<sequence length="616" mass="67587">MAVAPPLLALQNATLTFGGRPTFQEASVAVARGERICLVGRNGSGKSTLLKCLAGLIELDAGERFIQPGAHVAYMPQEPVFEPTMTIAEHVAEGLPGHEQDGATRYKVEAILAEVGLDPDRKLVDLSGGEGRRVSLARVFVAEPDVVLLDEPTNHLDIPAIEWLEARLVDYRGAILMISHDRAFLNRLSRRVLWLDRGRLRSLDKGFAAFDEWSEGVLAAEAAEEVRLDKKLASETIWLRQGISARRTRNMGRLRALMDLRQEKAERVGIRQAKIGTAAVTESGGQLVVEAKHIAKSFEQVPPDGGSETKLIAKDFSTKVVRGDRIGIIGANGAGKSTLLKILTGDLAPDAGKIRFGVNLVPAYFDQHRSRLDGEASVRDNLTEGRGDQVFVRGQPRHVNSYMRDFLFEDRQALTPAKALSGGERNRLLLAKVLAQTSNLLVLDEPTNDLDMDTLDLLEEVLADYDGTLFLVSHDRDFLDRLVTSVIAVEGDGEVEEYVGGYSDYLRQRPTKTEPAKAEQAKAAPKATPAPAKAEKPKAARLGFKEQHDLQRLPGVIEALGQEQTALQKALADPQLYARDRAAFERATARLDALQAELAEAEDRWLELEMKKAELG</sequence>
<dbReference type="RefSeq" id="WP_189045958.1">
    <property type="nucleotide sequence ID" value="NZ_BMJQ01000005.1"/>
</dbReference>
<feature type="binding site" evidence="11">
    <location>
        <begin position="330"/>
        <end position="337"/>
    </location>
    <ligand>
        <name>ATP</name>
        <dbReference type="ChEBI" id="CHEBI:30616"/>
        <label>2</label>
    </ligand>
</feature>
<protein>
    <recommendedName>
        <fullName evidence="11">ATP-binding protein Uup</fullName>
        <ecNumber evidence="11">3.6.1.-</ecNumber>
    </recommendedName>
</protein>
<dbReference type="PROSITE" id="PS00211">
    <property type="entry name" value="ABC_TRANSPORTER_1"/>
    <property type="match status" value="1"/>
</dbReference>
<evidence type="ECO:0000256" key="2">
    <source>
        <dbReference type="ARBA" id="ARBA00022737"/>
    </source>
</evidence>
<dbReference type="GO" id="GO:0005737">
    <property type="term" value="C:cytoplasm"/>
    <property type="evidence" value="ECO:0007669"/>
    <property type="project" value="UniProtKB-SubCell"/>
</dbReference>
<reference evidence="14" key="1">
    <citation type="journal article" date="2014" name="Int. J. Syst. Evol. Microbiol.">
        <title>Complete genome sequence of Corynebacterium casei LMG S-19264T (=DSM 44701T), isolated from a smear-ripened cheese.</title>
        <authorList>
            <consortium name="US DOE Joint Genome Institute (JGI-PGF)"/>
            <person name="Walter F."/>
            <person name="Albersmeier A."/>
            <person name="Kalinowski J."/>
            <person name="Ruckert C."/>
        </authorList>
    </citation>
    <scope>NUCLEOTIDE SEQUENCE</scope>
    <source>
        <strain evidence="14">CGMCC 1.15725</strain>
    </source>
</reference>
<keyword evidence="7 11" id="KW-0238">DNA-binding</keyword>
<dbReference type="AlphaFoldDB" id="A0A8J2YSZ6"/>
<dbReference type="EC" id="3.6.1.-" evidence="11"/>
<dbReference type="PROSITE" id="PS50893">
    <property type="entry name" value="ABC_TRANSPORTER_2"/>
    <property type="match status" value="2"/>
</dbReference>
<evidence type="ECO:0000256" key="4">
    <source>
        <dbReference type="ARBA" id="ARBA00022763"/>
    </source>
</evidence>
<dbReference type="InterPro" id="IPR043686">
    <property type="entry name" value="Uup"/>
</dbReference>
<dbReference type="InterPro" id="IPR032524">
    <property type="entry name" value="ABC_tran_C"/>
</dbReference>
<keyword evidence="2 11" id="KW-0677">Repeat</keyword>
<keyword evidence="14" id="KW-0251">Elongation factor</keyword>
<keyword evidence="15" id="KW-1185">Reference proteome</keyword>
<comment type="catalytic activity">
    <reaction evidence="9 11">
        <text>ATP + H2O = ADP + phosphate + H(+)</text>
        <dbReference type="Rhea" id="RHEA:13065"/>
        <dbReference type="ChEBI" id="CHEBI:15377"/>
        <dbReference type="ChEBI" id="CHEBI:15378"/>
        <dbReference type="ChEBI" id="CHEBI:30616"/>
        <dbReference type="ChEBI" id="CHEBI:43474"/>
        <dbReference type="ChEBI" id="CHEBI:456216"/>
    </reaction>
</comment>
<dbReference type="CDD" id="cd03221">
    <property type="entry name" value="ABCF_EF-3"/>
    <property type="match status" value="2"/>
</dbReference>
<dbReference type="EMBL" id="BMJQ01000005">
    <property type="protein sequence ID" value="GGF17534.1"/>
    <property type="molecule type" value="Genomic_DNA"/>
</dbReference>
<dbReference type="InterPro" id="IPR051309">
    <property type="entry name" value="ABCF_ATPase"/>
</dbReference>
<dbReference type="GO" id="GO:0003746">
    <property type="term" value="F:translation elongation factor activity"/>
    <property type="evidence" value="ECO:0007669"/>
    <property type="project" value="UniProtKB-KW"/>
</dbReference>
<keyword evidence="3 11" id="KW-0547">Nucleotide-binding</keyword>
<dbReference type="InterPro" id="IPR037118">
    <property type="entry name" value="Val-tRNA_synth_C_sf"/>
</dbReference>
<keyword evidence="6 11" id="KW-0067">ATP-binding</keyword>
<organism evidence="14 15">
    <name type="scientific">Aliidongia dinghuensis</name>
    <dbReference type="NCBI Taxonomy" id="1867774"/>
    <lineage>
        <taxon>Bacteria</taxon>
        <taxon>Pseudomonadati</taxon>
        <taxon>Pseudomonadota</taxon>
        <taxon>Alphaproteobacteria</taxon>
        <taxon>Rhodospirillales</taxon>
        <taxon>Dongiaceae</taxon>
        <taxon>Aliidongia</taxon>
    </lineage>
</organism>
<dbReference type="GO" id="GO:0006281">
    <property type="term" value="P:DNA repair"/>
    <property type="evidence" value="ECO:0007669"/>
    <property type="project" value="UniProtKB-KW"/>
</dbReference>
<evidence type="ECO:0000256" key="3">
    <source>
        <dbReference type="ARBA" id="ARBA00022741"/>
    </source>
</evidence>
<evidence type="ECO:0000256" key="7">
    <source>
        <dbReference type="ARBA" id="ARBA00023125"/>
    </source>
</evidence>
<evidence type="ECO:0000259" key="13">
    <source>
        <dbReference type="PROSITE" id="PS50893"/>
    </source>
</evidence>
<keyword evidence="14" id="KW-0648">Protein biosynthesis</keyword>
<dbReference type="GO" id="GO:0016887">
    <property type="term" value="F:ATP hydrolysis activity"/>
    <property type="evidence" value="ECO:0007669"/>
    <property type="project" value="UniProtKB-UniRule"/>
</dbReference>
<keyword evidence="8 11" id="KW-0234">DNA repair</keyword>
<name>A0A8J2YSZ6_9PROT</name>
<dbReference type="Pfam" id="PF16326">
    <property type="entry name" value="ABC_tran_CTD"/>
    <property type="match status" value="1"/>
</dbReference>
<evidence type="ECO:0000256" key="10">
    <source>
        <dbReference type="ARBA" id="ARBA00061478"/>
    </source>
</evidence>
<keyword evidence="5 11" id="KW-0378">Hydrolase</keyword>
<evidence type="ECO:0000256" key="12">
    <source>
        <dbReference type="SAM" id="MobiDB-lite"/>
    </source>
</evidence>
<evidence type="ECO:0000256" key="8">
    <source>
        <dbReference type="ARBA" id="ARBA00023204"/>
    </source>
</evidence>
<feature type="domain" description="ABC transporter" evidence="13">
    <location>
        <begin position="289"/>
        <end position="517"/>
    </location>
</feature>
<feature type="compositionally biased region" description="Low complexity" evidence="12">
    <location>
        <begin position="521"/>
        <end position="532"/>
    </location>
</feature>
<dbReference type="GO" id="GO:0043022">
    <property type="term" value="F:ribosome binding"/>
    <property type="evidence" value="ECO:0007669"/>
    <property type="project" value="UniProtKB-UniRule"/>
</dbReference>
<dbReference type="GO" id="GO:0003677">
    <property type="term" value="F:DNA binding"/>
    <property type="evidence" value="ECO:0007669"/>
    <property type="project" value="UniProtKB-UniRule"/>
</dbReference>
<keyword evidence="11" id="KW-0175">Coiled coil</keyword>
<dbReference type="HAMAP" id="MF_00848">
    <property type="entry name" value="Uup"/>
    <property type="match status" value="1"/>
</dbReference>
<evidence type="ECO:0000256" key="11">
    <source>
        <dbReference type="HAMAP-Rule" id="MF_00848"/>
    </source>
</evidence>
<evidence type="ECO:0000256" key="9">
    <source>
        <dbReference type="ARBA" id="ARBA00049360"/>
    </source>
</evidence>
<keyword evidence="4 11" id="KW-0227">DNA damage</keyword>
<dbReference type="Pfam" id="PF00005">
    <property type="entry name" value="ABC_tran"/>
    <property type="match status" value="2"/>
</dbReference>
<evidence type="ECO:0000256" key="1">
    <source>
        <dbReference type="ARBA" id="ARBA00022490"/>
    </source>
</evidence>
<dbReference type="Gene3D" id="1.10.287.380">
    <property type="entry name" value="Valyl-tRNA synthetase, C-terminal domain"/>
    <property type="match status" value="1"/>
</dbReference>
<keyword evidence="1 11" id="KW-0963">Cytoplasm</keyword>
<dbReference type="InterPro" id="IPR003439">
    <property type="entry name" value="ABC_transporter-like_ATP-bd"/>
</dbReference>
<comment type="caution">
    <text evidence="14">The sequence shown here is derived from an EMBL/GenBank/DDBJ whole genome shotgun (WGS) entry which is preliminary data.</text>
</comment>
<feature type="region of interest" description="Disordered" evidence="12">
    <location>
        <begin position="511"/>
        <end position="538"/>
    </location>
</feature>
<evidence type="ECO:0000313" key="14">
    <source>
        <dbReference type="EMBL" id="GGF17534.1"/>
    </source>
</evidence>
<comment type="similarity">
    <text evidence="10 11">Belongs to the ABC transporter superfamily. ABCF family. Uup subfamily.</text>
</comment>
<evidence type="ECO:0000313" key="15">
    <source>
        <dbReference type="Proteomes" id="UP000646365"/>
    </source>
</evidence>
<dbReference type="SUPFAM" id="SSF52540">
    <property type="entry name" value="P-loop containing nucleoside triphosphate hydrolases"/>
    <property type="match status" value="2"/>
</dbReference>
<feature type="binding site" evidence="11">
    <location>
        <begin position="40"/>
        <end position="47"/>
    </location>
    <ligand>
        <name>ATP</name>
        <dbReference type="ChEBI" id="CHEBI:30616"/>
        <label>1</label>
    </ligand>
</feature>
<dbReference type="PANTHER" id="PTHR42855">
    <property type="entry name" value="ABC TRANSPORTER ATP-BINDING SUBUNIT"/>
    <property type="match status" value="1"/>
</dbReference>
<feature type="coiled-coil region" evidence="11">
    <location>
        <begin position="577"/>
        <end position="611"/>
    </location>
</feature>
<dbReference type="InterPro" id="IPR027417">
    <property type="entry name" value="P-loop_NTPase"/>
</dbReference>
<dbReference type="InterPro" id="IPR017871">
    <property type="entry name" value="ABC_transporter-like_CS"/>
</dbReference>
<dbReference type="PANTHER" id="PTHR42855:SF1">
    <property type="entry name" value="ABC TRANSPORTER DOMAIN-CONTAINING PROTEIN"/>
    <property type="match status" value="1"/>
</dbReference>
<dbReference type="Proteomes" id="UP000646365">
    <property type="component" value="Unassembled WGS sequence"/>
</dbReference>
<accession>A0A8J2YSZ6</accession>
<evidence type="ECO:0000256" key="6">
    <source>
        <dbReference type="ARBA" id="ARBA00022840"/>
    </source>
</evidence>
<comment type="function">
    <text evidence="11">Probably plays a role in ribosome assembly or function. May be involved in resolution of branched DNA intermediates that result from template switching in postreplication gaps. Binds DNA and has ATPase activity.</text>
</comment>
<feature type="domain" description="ABC transporter" evidence="13">
    <location>
        <begin position="8"/>
        <end position="222"/>
    </location>
</feature>
<evidence type="ECO:0000256" key="5">
    <source>
        <dbReference type="ARBA" id="ARBA00022801"/>
    </source>
</evidence>
<dbReference type="InterPro" id="IPR003593">
    <property type="entry name" value="AAA+_ATPase"/>
</dbReference>
<dbReference type="FunFam" id="3.40.50.300:FF:000309">
    <property type="entry name" value="ABC transporter ATP-binding protein"/>
    <property type="match status" value="1"/>
</dbReference>
<comment type="subcellular location">
    <subcellularLocation>
        <location evidence="11">Cytoplasm</location>
    </subcellularLocation>
    <text evidence="11">Associates with ribosomes.</text>
</comment>
<proteinExistence type="inferred from homology"/>
<feature type="compositionally biased region" description="Basic and acidic residues" evidence="12">
    <location>
        <begin position="511"/>
        <end position="520"/>
    </location>
</feature>
<gene>
    <name evidence="11" type="primary">uup</name>
    <name evidence="14" type="ORF">GCM10011611_24230</name>
</gene>
<dbReference type="Gene3D" id="3.40.50.300">
    <property type="entry name" value="P-loop containing nucleotide triphosphate hydrolases"/>
    <property type="match status" value="2"/>
</dbReference>
<reference evidence="14" key="2">
    <citation type="submission" date="2020-09" db="EMBL/GenBank/DDBJ databases">
        <authorList>
            <person name="Sun Q."/>
            <person name="Zhou Y."/>
        </authorList>
    </citation>
    <scope>NUCLEOTIDE SEQUENCE</scope>
    <source>
        <strain evidence="14">CGMCC 1.15725</strain>
    </source>
</reference>